<dbReference type="InterPro" id="IPR045239">
    <property type="entry name" value="bHLH95_bHLH"/>
</dbReference>
<dbReference type="AlphaFoldDB" id="A0AAE1Y9C5"/>
<sequence>MSARGKGELGEQETEEEEIRRLLLGIMEGYNDTVIPSLSYFSPNLPGISIAEKGSSSRKREKDEVSWVQSLIKERKRREQMSEKFSLLQSMVPTLVKTFKPSREKIIGDTVNYIKFLEQETERLEGLKKFRCKEPTVAKPVLFKCTNENISEKVTVSSGATFLAVQLPFRRGLVPEIVQVFEKHQAEVLEARVCVNEQQLLTFTATIILASDGDSLIDKIRDEILTL</sequence>
<dbReference type="Proteomes" id="UP001293254">
    <property type="component" value="Unassembled WGS sequence"/>
</dbReference>
<accession>A0AAE1Y9C5</accession>
<dbReference type="PANTHER" id="PTHR31945:SF53">
    <property type="entry name" value="BHLH DOMAIN-CONTAINING PROTEIN"/>
    <property type="match status" value="1"/>
</dbReference>
<dbReference type="EMBL" id="JACGWO010000006">
    <property type="protein sequence ID" value="KAK4425757.1"/>
    <property type="molecule type" value="Genomic_DNA"/>
</dbReference>
<keyword evidence="7" id="KW-1185">Reference proteome</keyword>
<feature type="domain" description="BHLH" evidence="5">
    <location>
        <begin position="65"/>
        <end position="117"/>
    </location>
</feature>
<dbReference type="Pfam" id="PF00010">
    <property type="entry name" value="HLH"/>
    <property type="match status" value="1"/>
</dbReference>
<dbReference type="GO" id="GO:0046983">
    <property type="term" value="F:protein dimerization activity"/>
    <property type="evidence" value="ECO:0007669"/>
    <property type="project" value="InterPro"/>
</dbReference>
<evidence type="ECO:0000256" key="2">
    <source>
        <dbReference type="ARBA" id="ARBA00023015"/>
    </source>
</evidence>
<keyword evidence="2" id="KW-0805">Transcription regulation</keyword>
<name>A0AAE1Y9C5_9LAMI</name>
<dbReference type="GO" id="GO:0043565">
    <property type="term" value="F:sequence-specific DNA binding"/>
    <property type="evidence" value="ECO:0007669"/>
    <property type="project" value="TreeGrafter"/>
</dbReference>
<evidence type="ECO:0000256" key="1">
    <source>
        <dbReference type="ARBA" id="ARBA00004123"/>
    </source>
</evidence>
<organism evidence="6 7">
    <name type="scientific">Sesamum alatum</name>
    <dbReference type="NCBI Taxonomy" id="300844"/>
    <lineage>
        <taxon>Eukaryota</taxon>
        <taxon>Viridiplantae</taxon>
        <taxon>Streptophyta</taxon>
        <taxon>Embryophyta</taxon>
        <taxon>Tracheophyta</taxon>
        <taxon>Spermatophyta</taxon>
        <taxon>Magnoliopsida</taxon>
        <taxon>eudicotyledons</taxon>
        <taxon>Gunneridae</taxon>
        <taxon>Pentapetalae</taxon>
        <taxon>asterids</taxon>
        <taxon>lamiids</taxon>
        <taxon>Lamiales</taxon>
        <taxon>Pedaliaceae</taxon>
        <taxon>Sesamum</taxon>
    </lineage>
</organism>
<dbReference type="InterPro" id="IPR051358">
    <property type="entry name" value="TF_AMS/ICE1/BHLH6-like"/>
</dbReference>
<comment type="caution">
    <text evidence="6">The sequence shown here is derived from an EMBL/GenBank/DDBJ whole genome shotgun (WGS) entry which is preliminary data.</text>
</comment>
<dbReference type="InterPro" id="IPR011598">
    <property type="entry name" value="bHLH_dom"/>
</dbReference>
<dbReference type="SMART" id="SM00353">
    <property type="entry name" value="HLH"/>
    <property type="match status" value="1"/>
</dbReference>
<dbReference type="GO" id="GO:0003700">
    <property type="term" value="F:DNA-binding transcription factor activity"/>
    <property type="evidence" value="ECO:0007669"/>
    <property type="project" value="TreeGrafter"/>
</dbReference>
<gene>
    <name evidence="6" type="ORF">Salat_1769700</name>
</gene>
<keyword evidence="4" id="KW-0539">Nucleus</keyword>
<evidence type="ECO:0000256" key="3">
    <source>
        <dbReference type="ARBA" id="ARBA00023163"/>
    </source>
</evidence>
<evidence type="ECO:0000313" key="6">
    <source>
        <dbReference type="EMBL" id="KAK4425757.1"/>
    </source>
</evidence>
<reference evidence="6" key="2">
    <citation type="journal article" date="2024" name="Plant">
        <title>Genomic evolution and insights into agronomic trait innovations of Sesamum species.</title>
        <authorList>
            <person name="Miao H."/>
            <person name="Wang L."/>
            <person name="Qu L."/>
            <person name="Liu H."/>
            <person name="Sun Y."/>
            <person name="Le M."/>
            <person name="Wang Q."/>
            <person name="Wei S."/>
            <person name="Zheng Y."/>
            <person name="Lin W."/>
            <person name="Duan Y."/>
            <person name="Cao H."/>
            <person name="Xiong S."/>
            <person name="Wang X."/>
            <person name="Wei L."/>
            <person name="Li C."/>
            <person name="Ma Q."/>
            <person name="Ju M."/>
            <person name="Zhao R."/>
            <person name="Li G."/>
            <person name="Mu C."/>
            <person name="Tian Q."/>
            <person name="Mei H."/>
            <person name="Zhang T."/>
            <person name="Gao T."/>
            <person name="Zhang H."/>
        </authorList>
    </citation>
    <scope>NUCLEOTIDE SEQUENCE</scope>
    <source>
        <strain evidence="6">3651</strain>
    </source>
</reference>
<proteinExistence type="predicted"/>
<protein>
    <recommendedName>
        <fullName evidence="5">BHLH domain-containing protein</fullName>
    </recommendedName>
</protein>
<evidence type="ECO:0000256" key="4">
    <source>
        <dbReference type="ARBA" id="ARBA00023242"/>
    </source>
</evidence>
<reference evidence="6" key="1">
    <citation type="submission" date="2020-06" db="EMBL/GenBank/DDBJ databases">
        <authorList>
            <person name="Li T."/>
            <person name="Hu X."/>
            <person name="Zhang T."/>
            <person name="Song X."/>
            <person name="Zhang H."/>
            <person name="Dai N."/>
            <person name="Sheng W."/>
            <person name="Hou X."/>
            <person name="Wei L."/>
        </authorList>
    </citation>
    <scope>NUCLEOTIDE SEQUENCE</scope>
    <source>
        <strain evidence="6">3651</strain>
        <tissue evidence="6">Leaf</tissue>
    </source>
</reference>
<evidence type="ECO:0000259" key="5">
    <source>
        <dbReference type="PROSITE" id="PS50888"/>
    </source>
</evidence>
<dbReference type="PANTHER" id="PTHR31945">
    <property type="entry name" value="TRANSCRIPTION FACTOR SCREAM2-RELATED"/>
    <property type="match status" value="1"/>
</dbReference>
<dbReference type="InterPro" id="IPR036638">
    <property type="entry name" value="HLH_DNA-bd_sf"/>
</dbReference>
<comment type="subcellular location">
    <subcellularLocation>
        <location evidence="1">Nucleus</location>
    </subcellularLocation>
</comment>
<dbReference type="PROSITE" id="PS50888">
    <property type="entry name" value="BHLH"/>
    <property type="match status" value="1"/>
</dbReference>
<dbReference type="CDD" id="cd11393">
    <property type="entry name" value="bHLH_AtbHLH_like"/>
    <property type="match status" value="1"/>
</dbReference>
<evidence type="ECO:0000313" key="7">
    <source>
        <dbReference type="Proteomes" id="UP001293254"/>
    </source>
</evidence>
<dbReference type="Gene3D" id="4.10.280.10">
    <property type="entry name" value="Helix-loop-helix DNA-binding domain"/>
    <property type="match status" value="1"/>
</dbReference>
<dbReference type="SUPFAM" id="SSF47459">
    <property type="entry name" value="HLH, helix-loop-helix DNA-binding domain"/>
    <property type="match status" value="1"/>
</dbReference>
<dbReference type="GO" id="GO:0005634">
    <property type="term" value="C:nucleus"/>
    <property type="evidence" value="ECO:0007669"/>
    <property type="project" value="UniProtKB-SubCell"/>
</dbReference>
<keyword evidence="3" id="KW-0804">Transcription</keyword>